<dbReference type="InterPro" id="IPR036390">
    <property type="entry name" value="WH_DNA-bd_sf"/>
</dbReference>
<dbReference type="PANTHER" id="PTHR11467:SF172">
    <property type="entry name" value="HISTONE H1-LIKE"/>
    <property type="match status" value="1"/>
</dbReference>
<name>A0AAN8Y909_SOLBU</name>
<keyword evidence="4 6" id="KW-0238">DNA-binding</keyword>
<keyword evidence="10" id="KW-1185">Reference proteome</keyword>
<dbReference type="InterPro" id="IPR036388">
    <property type="entry name" value="WH-like_DNA-bd_sf"/>
</dbReference>
<evidence type="ECO:0000259" key="8">
    <source>
        <dbReference type="PROSITE" id="PS51504"/>
    </source>
</evidence>
<dbReference type="InterPro" id="IPR005819">
    <property type="entry name" value="H1/H5"/>
</dbReference>
<comment type="similarity">
    <text evidence="6">Belongs to the histone H1/H5 family.</text>
</comment>
<dbReference type="GO" id="GO:0045910">
    <property type="term" value="P:negative regulation of DNA recombination"/>
    <property type="evidence" value="ECO:0007669"/>
    <property type="project" value="TreeGrafter"/>
</dbReference>
<feature type="region of interest" description="Disordered" evidence="7">
    <location>
        <begin position="1"/>
        <end position="23"/>
    </location>
</feature>
<dbReference type="PRINTS" id="PR00624">
    <property type="entry name" value="HISTONEH5"/>
</dbReference>
<sequence length="194" mass="20393">MVSATASAKKTSAPKKPRSHPPYVEMISEAITTLKERTGSSQVAIAKFIEEKQKGLPSNFRKLLLVQLKKLVASGKLAKIKSSFKVSPVVKSATVVKPKKAPAPATKKKSTSSTAAAAAKPKATTPKKKVVVNKAKPAAPAPAKKAKKPVAAPAKAKKTPVKKAAVAKVKKTPAKKKIVKKPKTIKSPAKKAKK</sequence>
<dbReference type="GO" id="GO:0000786">
    <property type="term" value="C:nucleosome"/>
    <property type="evidence" value="ECO:0007669"/>
    <property type="project" value="InterPro"/>
</dbReference>
<evidence type="ECO:0000256" key="4">
    <source>
        <dbReference type="ARBA" id="ARBA00023125"/>
    </source>
</evidence>
<dbReference type="Pfam" id="PF00538">
    <property type="entry name" value="Linker_histone"/>
    <property type="match status" value="1"/>
</dbReference>
<proteinExistence type="inferred from homology"/>
<feature type="compositionally biased region" description="Low complexity" evidence="7">
    <location>
        <begin position="1"/>
        <end position="11"/>
    </location>
</feature>
<dbReference type="InterPro" id="IPR005818">
    <property type="entry name" value="Histone_H1/H5_H15"/>
</dbReference>
<reference evidence="9 10" key="1">
    <citation type="submission" date="2024-02" db="EMBL/GenBank/DDBJ databases">
        <title>de novo genome assembly of Solanum bulbocastanum strain 11H21.</title>
        <authorList>
            <person name="Hosaka A.J."/>
        </authorList>
    </citation>
    <scope>NUCLEOTIDE SEQUENCE [LARGE SCALE GENOMIC DNA]</scope>
    <source>
        <tissue evidence="9">Young leaves</tissue>
    </source>
</reference>
<feature type="compositionally biased region" description="Low complexity" evidence="7">
    <location>
        <begin position="132"/>
        <end position="154"/>
    </location>
</feature>
<dbReference type="AlphaFoldDB" id="A0AAN8Y909"/>
<dbReference type="GO" id="GO:0003690">
    <property type="term" value="F:double-stranded DNA binding"/>
    <property type="evidence" value="ECO:0007669"/>
    <property type="project" value="TreeGrafter"/>
</dbReference>
<dbReference type="Gene3D" id="1.10.10.10">
    <property type="entry name" value="Winged helix-like DNA-binding domain superfamily/Winged helix DNA-binding domain"/>
    <property type="match status" value="1"/>
</dbReference>
<protein>
    <recommendedName>
        <fullName evidence="8">H15 domain-containing protein</fullName>
    </recommendedName>
</protein>
<evidence type="ECO:0000256" key="6">
    <source>
        <dbReference type="RuleBase" id="RU003894"/>
    </source>
</evidence>
<dbReference type="CDD" id="cd00073">
    <property type="entry name" value="H15"/>
    <property type="match status" value="1"/>
</dbReference>
<dbReference type="GO" id="GO:0030261">
    <property type="term" value="P:chromosome condensation"/>
    <property type="evidence" value="ECO:0007669"/>
    <property type="project" value="TreeGrafter"/>
</dbReference>
<dbReference type="GO" id="GO:0031492">
    <property type="term" value="F:nucleosomal DNA binding"/>
    <property type="evidence" value="ECO:0007669"/>
    <property type="project" value="TreeGrafter"/>
</dbReference>
<comment type="caution">
    <text evidence="9">The sequence shown here is derived from an EMBL/GenBank/DDBJ whole genome shotgun (WGS) entry which is preliminary data.</text>
</comment>
<organism evidence="9 10">
    <name type="scientific">Solanum bulbocastanum</name>
    <name type="common">Wild potato</name>
    <dbReference type="NCBI Taxonomy" id="147425"/>
    <lineage>
        <taxon>Eukaryota</taxon>
        <taxon>Viridiplantae</taxon>
        <taxon>Streptophyta</taxon>
        <taxon>Embryophyta</taxon>
        <taxon>Tracheophyta</taxon>
        <taxon>Spermatophyta</taxon>
        <taxon>Magnoliopsida</taxon>
        <taxon>eudicotyledons</taxon>
        <taxon>Gunneridae</taxon>
        <taxon>Pentapetalae</taxon>
        <taxon>asterids</taxon>
        <taxon>lamiids</taxon>
        <taxon>Solanales</taxon>
        <taxon>Solanaceae</taxon>
        <taxon>Solanoideae</taxon>
        <taxon>Solaneae</taxon>
        <taxon>Solanum</taxon>
    </lineage>
</organism>
<evidence type="ECO:0000256" key="3">
    <source>
        <dbReference type="ARBA" id="ARBA00022454"/>
    </source>
</evidence>
<comment type="subcellular location">
    <subcellularLocation>
        <location evidence="2">Chromosome</location>
    </subcellularLocation>
    <subcellularLocation>
        <location evidence="1 6">Nucleus</location>
    </subcellularLocation>
</comment>
<evidence type="ECO:0000256" key="1">
    <source>
        <dbReference type="ARBA" id="ARBA00004123"/>
    </source>
</evidence>
<dbReference type="GO" id="GO:0005634">
    <property type="term" value="C:nucleus"/>
    <property type="evidence" value="ECO:0007669"/>
    <property type="project" value="UniProtKB-SubCell"/>
</dbReference>
<dbReference type="EMBL" id="JBANQN010000009">
    <property type="protein sequence ID" value="KAK6780988.1"/>
    <property type="molecule type" value="Genomic_DNA"/>
</dbReference>
<evidence type="ECO:0000313" key="10">
    <source>
        <dbReference type="Proteomes" id="UP001371456"/>
    </source>
</evidence>
<dbReference type="PANTHER" id="PTHR11467">
    <property type="entry name" value="HISTONE H1"/>
    <property type="match status" value="1"/>
</dbReference>
<dbReference type="GO" id="GO:0030527">
    <property type="term" value="F:structural constituent of chromatin"/>
    <property type="evidence" value="ECO:0007669"/>
    <property type="project" value="InterPro"/>
</dbReference>
<gene>
    <name evidence="9" type="ORF">RDI58_023172</name>
</gene>
<evidence type="ECO:0000313" key="9">
    <source>
        <dbReference type="EMBL" id="KAK6780988.1"/>
    </source>
</evidence>
<dbReference type="GO" id="GO:0006334">
    <property type="term" value="P:nucleosome assembly"/>
    <property type="evidence" value="ECO:0007669"/>
    <property type="project" value="InterPro"/>
</dbReference>
<keyword evidence="3 6" id="KW-0158">Chromosome</keyword>
<feature type="domain" description="H15" evidence="8">
    <location>
        <begin position="19"/>
        <end position="88"/>
    </location>
</feature>
<dbReference type="SUPFAM" id="SSF46785">
    <property type="entry name" value="Winged helix' DNA-binding domain"/>
    <property type="match status" value="1"/>
</dbReference>
<feature type="region of interest" description="Disordered" evidence="7">
    <location>
        <begin position="91"/>
        <end position="194"/>
    </location>
</feature>
<evidence type="ECO:0000256" key="2">
    <source>
        <dbReference type="ARBA" id="ARBA00004286"/>
    </source>
</evidence>
<keyword evidence="5 6" id="KW-0539">Nucleus</keyword>
<feature type="compositionally biased region" description="Basic residues" evidence="7">
    <location>
        <begin position="168"/>
        <end position="194"/>
    </location>
</feature>
<evidence type="ECO:0000256" key="5">
    <source>
        <dbReference type="ARBA" id="ARBA00023242"/>
    </source>
</evidence>
<dbReference type="Proteomes" id="UP001371456">
    <property type="component" value="Unassembled WGS sequence"/>
</dbReference>
<evidence type="ECO:0000256" key="7">
    <source>
        <dbReference type="SAM" id="MobiDB-lite"/>
    </source>
</evidence>
<dbReference type="SMART" id="SM00526">
    <property type="entry name" value="H15"/>
    <property type="match status" value="1"/>
</dbReference>
<accession>A0AAN8Y909</accession>
<feature type="compositionally biased region" description="Low complexity" evidence="7">
    <location>
        <begin position="111"/>
        <end position="124"/>
    </location>
</feature>
<dbReference type="PROSITE" id="PS51504">
    <property type="entry name" value="H15"/>
    <property type="match status" value="1"/>
</dbReference>